<dbReference type="AlphaFoldDB" id="A0A1C7MFF5"/>
<comment type="caution">
    <text evidence="2">The sequence shown here is derived from an EMBL/GenBank/DDBJ whole genome shotgun (WGS) entry which is preliminary data.</text>
</comment>
<feature type="region of interest" description="Disordered" evidence="1">
    <location>
        <begin position="141"/>
        <end position="218"/>
    </location>
</feature>
<protein>
    <submittedName>
        <fullName evidence="2">Uncharacterized protein</fullName>
    </submittedName>
</protein>
<feature type="compositionally biased region" description="Polar residues" evidence="1">
    <location>
        <begin position="182"/>
        <end position="192"/>
    </location>
</feature>
<keyword evidence="3" id="KW-1185">Reference proteome</keyword>
<dbReference type="Proteomes" id="UP000092993">
    <property type="component" value="Unassembled WGS sequence"/>
</dbReference>
<evidence type="ECO:0000256" key="1">
    <source>
        <dbReference type="SAM" id="MobiDB-lite"/>
    </source>
</evidence>
<feature type="compositionally biased region" description="Low complexity" evidence="1">
    <location>
        <begin position="169"/>
        <end position="181"/>
    </location>
</feature>
<feature type="compositionally biased region" description="Basic and acidic residues" evidence="1">
    <location>
        <begin position="142"/>
        <end position="157"/>
    </location>
</feature>
<sequence>MDALRWNSVETDTTEIEYVEELRATPLLQTKGQVPHQQSVKSRLRTLGVMTANPSSQSDTVANTTNATRERHETQLNCKRKSTDSVHMYLEDDRCSACIKKNLDFCEVIITRRRRCCTYCRETRVRCSKVIHLTPRRTRRNPCLERGQRASGDEAGRARKRRREDEVQASTSAQAAGSSNSRVHPSTTSTSAARPKYTVIGPPGGGRPGRHRGPPPGINAIALARATAAGLQLHRNTPVAQLSGNIGTTNGPADANSSKRRRGPPPGINAIALARAMAAREQTPMERNAPARPADKPSPKLVRVQTQLQLINGILGMVQDSVKELAIEIDHQKESA</sequence>
<feature type="region of interest" description="Disordered" evidence="1">
    <location>
        <begin position="241"/>
        <end position="266"/>
    </location>
</feature>
<dbReference type="EMBL" id="LUGG01000004">
    <property type="protein sequence ID" value="OBZ75600.1"/>
    <property type="molecule type" value="Genomic_DNA"/>
</dbReference>
<gene>
    <name evidence="2" type="ORF">A0H81_04234</name>
</gene>
<organism evidence="2 3">
    <name type="scientific">Grifola frondosa</name>
    <name type="common">Maitake</name>
    <name type="synonym">Polyporus frondosus</name>
    <dbReference type="NCBI Taxonomy" id="5627"/>
    <lineage>
        <taxon>Eukaryota</taxon>
        <taxon>Fungi</taxon>
        <taxon>Dikarya</taxon>
        <taxon>Basidiomycota</taxon>
        <taxon>Agaricomycotina</taxon>
        <taxon>Agaricomycetes</taxon>
        <taxon>Polyporales</taxon>
        <taxon>Grifolaceae</taxon>
        <taxon>Grifola</taxon>
    </lineage>
</organism>
<accession>A0A1C7MFF5</accession>
<feature type="compositionally biased region" description="Polar residues" evidence="1">
    <location>
        <begin position="241"/>
        <end position="251"/>
    </location>
</feature>
<evidence type="ECO:0000313" key="2">
    <source>
        <dbReference type="EMBL" id="OBZ75600.1"/>
    </source>
</evidence>
<reference evidence="2 3" key="1">
    <citation type="submission" date="2016-03" db="EMBL/GenBank/DDBJ databases">
        <title>Whole genome sequencing of Grifola frondosa 9006-11.</title>
        <authorList>
            <person name="Min B."/>
            <person name="Park H."/>
            <person name="Kim J.-G."/>
            <person name="Cho H."/>
            <person name="Oh Y.-L."/>
            <person name="Kong W.-S."/>
            <person name="Choi I.-G."/>
        </authorList>
    </citation>
    <scope>NUCLEOTIDE SEQUENCE [LARGE SCALE GENOMIC DNA]</scope>
    <source>
        <strain evidence="2 3">9006-11</strain>
    </source>
</reference>
<name>A0A1C7MFF5_GRIFR</name>
<evidence type="ECO:0000313" key="3">
    <source>
        <dbReference type="Proteomes" id="UP000092993"/>
    </source>
</evidence>
<proteinExistence type="predicted"/>